<dbReference type="OrthoDB" id="1434300at2759"/>
<accession>A0A371G595</accession>
<evidence type="ECO:0000313" key="2">
    <source>
        <dbReference type="Proteomes" id="UP000257109"/>
    </source>
</evidence>
<dbReference type="EMBL" id="QJKJ01006722">
    <property type="protein sequence ID" value="RDX85702.1"/>
    <property type="molecule type" value="Genomic_DNA"/>
</dbReference>
<dbReference type="PANTHER" id="PTHR33240:SF15">
    <property type="entry name" value="GAG-PRO-LIKE PROTEIN"/>
    <property type="match status" value="1"/>
</dbReference>
<comment type="caution">
    <text evidence="1">The sequence shown here is derived from an EMBL/GenBank/DDBJ whole genome shotgun (WGS) entry which is preliminary data.</text>
</comment>
<proteinExistence type="predicted"/>
<dbReference type="Gene3D" id="2.40.70.10">
    <property type="entry name" value="Acid Proteases"/>
    <property type="match status" value="1"/>
</dbReference>
<dbReference type="CDD" id="cd00303">
    <property type="entry name" value="retropepsin_like"/>
    <property type="match status" value="1"/>
</dbReference>
<dbReference type="AlphaFoldDB" id="A0A371G595"/>
<sequence length="204" mass="23138">MVITVEVANFAIKKVLIDQGSSANIIYTSTFKRLQIPESDIRPYHNQLIGFLGERVDTQEYVDQITTFGDAKAMRTISIHYLVLNAETSYNILIGRPALNALGAIISTSHLVMTFPSSVKQIRMTRQCYMDSLKVVTTKTSVRKKENIVANVEIDPQPSVEQGPKPIEKLQHIQLLDHVQKNTKIEEWIKGLHRKQLVPTLRKT</sequence>
<protein>
    <submittedName>
        <fullName evidence="1">Uncharacterized protein</fullName>
    </submittedName>
</protein>
<dbReference type="Proteomes" id="UP000257109">
    <property type="component" value="Unassembled WGS sequence"/>
</dbReference>
<dbReference type="InterPro" id="IPR021109">
    <property type="entry name" value="Peptidase_aspartic_dom_sf"/>
</dbReference>
<name>A0A371G595_MUCPR</name>
<organism evidence="1 2">
    <name type="scientific">Mucuna pruriens</name>
    <name type="common">Velvet bean</name>
    <name type="synonym">Dolichos pruriens</name>
    <dbReference type="NCBI Taxonomy" id="157652"/>
    <lineage>
        <taxon>Eukaryota</taxon>
        <taxon>Viridiplantae</taxon>
        <taxon>Streptophyta</taxon>
        <taxon>Embryophyta</taxon>
        <taxon>Tracheophyta</taxon>
        <taxon>Spermatophyta</taxon>
        <taxon>Magnoliopsida</taxon>
        <taxon>eudicotyledons</taxon>
        <taxon>Gunneridae</taxon>
        <taxon>Pentapetalae</taxon>
        <taxon>rosids</taxon>
        <taxon>fabids</taxon>
        <taxon>Fabales</taxon>
        <taxon>Fabaceae</taxon>
        <taxon>Papilionoideae</taxon>
        <taxon>50 kb inversion clade</taxon>
        <taxon>NPAAA clade</taxon>
        <taxon>indigoferoid/millettioid clade</taxon>
        <taxon>Phaseoleae</taxon>
        <taxon>Mucuna</taxon>
    </lineage>
</organism>
<keyword evidence="2" id="KW-1185">Reference proteome</keyword>
<evidence type="ECO:0000313" key="1">
    <source>
        <dbReference type="EMBL" id="RDX85702.1"/>
    </source>
</evidence>
<gene>
    <name evidence="1" type="ORF">CR513_33062</name>
</gene>
<dbReference type="SUPFAM" id="SSF50630">
    <property type="entry name" value="Acid proteases"/>
    <property type="match status" value="1"/>
</dbReference>
<dbReference type="PANTHER" id="PTHR33240">
    <property type="entry name" value="OS08G0508500 PROTEIN"/>
    <property type="match status" value="1"/>
</dbReference>
<feature type="non-terminal residue" evidence="1">
    <location>
        <position position="1"/>
    </location>
</feature>
<reference evidence="1" key="1">
    <citation type="submission" date="2018-05" db="EMBL/GenBank/DDBJ databases">
        <title>Draft genome of Mucuna pruriens seed.</title>
        <authorList>
            <person name="Nnadi N.E."/>
            <person name="Vos R."/>
            <person name="Hasami M.H."/>
            <person name="Devisetty U.K."/>
            <person name="Aguiy J.C."/>
        </authorList>
    </citation>
    <scope>NUCLEOTIDE SEQUENCE [LARGE SCALE GENOMIC DNA]</scope>
    <source>
        <strain evidence="1">JCA_2017</strain>
    </source>
</reference>